<dbReference type="PANTHER" id="PTHR43155">
    <property type="entry name" value="CYCLIC DI-GMP PHOSPHODIESTERASE PA4108-RELATED"/>
    <property type="match status" value="1"/>
</dbReference>
<dbReference type="Proteomes" id="UP000264141">
    <property type="component" value="Unassembled WGS sequence"/>
</dbReference>
<dbReference type="RefSeq" id="WP_062188828.1">
    <property type="nucleotide sequence ID" value="NZ_DF967965.1"/>
</dbReference>
<protein>
    <submittedName>
        <fullName evidence="2">HD domain-containing protein</fullName>
    </submittedName>
</protein>
<dbReference type="Gene3D" id="1.10.3210.10">
    <property type="entry name" value="Hypothetical protein af1432"/>
    <property type="match status" value="1"/>
</dbReference>
<name>A0A3D1JKX6_9CHLR</name>
<dbReference type="STRING" id="229919.GCA_001050195_00158"/>
<dbReference type="Pfam" id="PF13487">
    <property type="entry name" value="HD_5"/>
    <property type="match status" value="1"/>
</dbReference>
<evidence type="ECO:0000313" key="3">
    <source>
        <dbReference type="Proteomes" id="UP000264141"/>
    </source>
</evidence>
<organism evidence="2 3">
    <name type="scientific">Anaerolinea thermolimosa</name>
    <dbReference type="NCBI Taxonomy" id="229919"/>
    <lineage>
        <taxon>Bacteria</taxon>
        <taxon>Bacillati</taxon>
        <taxon>Chloroflexota</taxon>
        <taxon>Anaerolineae</taxon>
        <taxon>Anaerolineales</taxon>
        <taxon>Anaerolineaceae</taxon>
        <taxon>Anaerolinea</taxon>
    </lineage>
</organism>
<evidence type="ECO:0000259" key="1">
    <source>
        <dbReference type="PROSITE" id="PS51832"/>
    </source>
</evidence>
<evidence type="ECO:0000313" key="2">
    <source>
        <dbReference type="EMBL" id="HCE18306.1"/>
    </source>
</evidence>
<dbReference type="Pfam" id="PF01590">
    <property type="entry name" value="GAF"/>
    <property type="match status" value="1"/>
</dbReference>
<dbReference type="CDD" id="cd00077">
    <property type="entry name" value="HDc"/>
    <property type="match status" value="1"/>
</dbReference>
<dbReference type="InterPro" id="IPR003607">
    <property type="entry name" value="HD/PDEase_dom"/>
</dbReference>
<reference evidence="2 3" key="1">
    <citation type="journal article" date="2018" name="Nat. Biotechnol.">
        <title>A standardized bacterial taxonomy based on genome phylogeny substantially revises the tree of life.</title>
        <authorList>
            <person name="Parks D.H."/>
            <person name="Chuvochina M."/>
            <person name="Waite D.W."/>
            <person name="Rinke C."/>
            <person name="Skarshewski A."/>
            <person name="Chaumeil P.A."/>
            <person name="Hugenholtz P."/>
        </authorList>
    </citation>
    <scope>NUCLEOTIDE SEQUENCE [LARGE SCALE GENOMIC DNA]</scope>
    <source>
        <strain evidence="2">UBA8781</strain>
    </source>
</reference>
<sequence length="375" mass="42087">MATGSSLQLTHLYRRTAPRADVFSRERLNHFFNLSRQLVATNRLETLLDYIASNAVDIFQVQFCRIYTLETDRTLYTQALHFHPAFPPALQEQVRHLRPDLYIPEGYLTCTQPLIISAEDSAFPLPVRRRLGLHLVDNVCLAPLCVDGEPVGLLTLGDRWTPEDGERLRLVTLMADQAASAIYRARLSSRLKESQLETVLALAKAIEARDNYTGNHSDRMTELAVRTAVAMNCSQEEIQAIRWASLLHDIGKIGISDEVLHKPAPLSSQEWEVIRSHPQKGAEIILMVSNLEHVAMLVLAHHEKYDGSGYPFGLSGTRIPLGARILTVADAYSAMVDGRVYRPPLSHEEAIEELLRCAGTQFDPQVVQVFISLFN</sequence>
<comment type="caution">
    <text evidence="2">The sequence shown here is derived from an EMBL/GenBank/DDBJ whole genome shotgun (WGS) entry which is preliminary data.</text>
</comment>
<dbReference type="SUPFAM" id="SSF55781">
    <property type="entry name" value="GAF domain-like"/>
    <property type="match status" value="1"/>
</dbReference>
<dbReference type="SMART" id="SM00065">
    <property type="entry name" value="GAF"/>
    <property type="match status" value="1"/>
</dbReference>
<dbReference type="PANTHER" id="PTHR43155:SF2">
    <property type="entry name" value="CYCLIC DI-GMP PHOSPHODIESTERASE PA4108"/>
    <property type="match status" value="1"/>
</dbReference>
<dbReference type="OrthoDB" id="9804863at2"/>
<dbReference type="InterPro" id="IPR037522">
    <property type="entry name" value="HD_GYP_dom"/>
</dbReference>
<dbReference type="EMBL" id="DPBP01000041">
    <property type="protein sequence ID" value="HCE18306.1"/>
    <property type="molecule type" value="Genomic_DNA"/>
</dbReference>
<accession>A0A3D1JKX6</accession>
<feature type="domain" description="HD-GYP" evidence="1">
    <location>
        <begin position="191"/>
        <end position="375"/>
    </location>
</feature>
<gene>
    <name evidence="2" type="ORF">DEQ80_10645</name>
</gene>
<dbReference type="AlphaFoldDB" id="A0A3D1JKX6"/>
<dbReference type="PROSITE" id="PS51832">
    <property type="entry name" value="HD_GYP"/>
    <property type="match status" value="1"/>
</dbReference>
<dbReference type="InterPro" id="IPR003018">
    <property type="entry name" value="GAF"/>
</dbReference>
<dbReference type="InterPro" id="IPR029016">
    <property type="entry name" value="GAF-like_dom_sf"/>
</dbReference>
<proteinExistence type="predicted"/>
<dbReference type="Gene3D" id="3.30.450.40">
    <property type="match status" value="1"/>
</dbReference>
<dbReference type="SUPFAM" id="SSF109604">
    <property type="entry name" value="HD-domain/PDEase-like"/>
    <property type="match status" value="1"/>
</dbReference>
<dbReference type="SMART" id="SM00471">
    <property type="entry name" value="HDc"/>
    <property type="match status" value="1"/>
</dbReference>